<evidence type="ECO:0000313" key="1">
    <source>
        <dbReference type="EMBL" id="KAJ1674728.1"/>
    </source>
</evidence>
<sequence>MATRRRNRERGFMPDSSEKLRQAMTEPVQAWEKQWVTPSAFDADEDTGAQIPYRTYKWVKVSRKVVYDDEEPGQSESEAEGNATPLTTDNPNNEQSEAGEAFTAKDDLGTEVGDEDKSTTKEAVDVEPTGEQGAQVKVDAERMDNQNIAEVVETPPPTVPTDNPATSSSSNGSSNSNGGGETQ</sequence>
<feature type="non-terminal residue" evidence="1">
    <location>
        <position position="183"/>
    </location>
</feature>
<gene>
    <name evidence="1" type="ORF">EV182_002687</name>
</gene>
<dbReference type="Proteomes" id="UP001145114">
    <property type="component" value="Unassembled WGS sequence"/>
</dbReference>
<dbReference type="EMBL" id="JAMZIH010005727">
    <property type="protein sequence ID" value="KAJ1674728.1"/>
    <property type="molecule type" value="Genomic_DNA"/>
</dbReference>
<proteinExistence type="predicted"/>
<reference evidence="1" key="1">
    <citation type="submission" date="2022-06" db="EMBL/GenBank/DDBJ databases">
        <title>Phylogenomic reconstructions and comparative analyses of Kickxellomycotina fungi.</title>
        <authorList>
            <person name="Reynolds N.K."/>
            <person name="Stajich J.E."/>
            <person name="Barry K."/>
            <person name="Grigoriev I.V."/>
            <person name="Crous P."/>
            <person name="Smith M.E."/>
        </authorList>
    </citation>
    <scope>NUCLEOTIDE SEQUENCE</scope>
    <source>
        <strain evidence="1">RSA 2271</strain>
    </source>
</reference>
<accession>A0ACC1HDS5</accession>
<name>A0ACC1HDS5_9FUNG</name>
<comment type="caution">
    <text evidence="1">The sequence shown here is derived from an EMBL/GenBank/DDBJ whole genome shotgun (WGS) entry which is preliminary data.</text>
</comment>
<keyword evidence="2" id="KW-1185">Reference proteome</keyword>
<evidence type="ECO:0000313" key="2">
    <source>
        <dbReference type="Proteomes" id="UP001145114"/>
    </source>
</evidence>
<protein>
    <submittedName>
        <fullName evidence="1">Uncharacterized protein</fullName>
    </submittedName>
</protein>
<organism evidence="1 2">
    <name type="scientific">Spiromyces aspiralis</name>
    <dbReference type="NCBI Taxonomy" id="68401"/>
    <lineage>
        <taxon>Eukaryota</taxon>
        <taxon>Fungi</taxon>
        <taxon>Fungi incertae sedis</taxon>
        <taxon>Zoopagomycota</taxon>
        <taxon>Kickxellomycotina</taxon>
        <taxon>Kickxellomycetes</taxon>
        <taxon>Kickxellales</taxon>
        <taxon>Kickxellaceae</taxon>
        <taxon>Spiromyces</taxon>
    </lineage>
</organism>